<comment type="caution">
    <text evidence="5">The sequence shown here is derived from an EMBL/GenBank/DDBJ whole genome shotgun (WGS) entry which is preliminary data.</text>
</comment>
<evidence type="ECO:0000256" key="1">
    <source>
        <dbReference type="ARBA" id="ARBA00023235"/>
    </source>
</evidence>
<dbReference type="InterPro" id="IPR013022">
    <property type="entry name" value="Xyl_isomerase-like_TIM-brl"/>
</dbReference>
<dbReference type="RefSeq" id="WP_245348947.1">
    <property type="nucleotide sequence ID" value="NZ_BAAAJV010000025.1"/>
</dbReference>
<dbReference type="InterPro" id="IPR050417">
    <property type="entry name" value="Sugar_Epim/Isomerase"/>
</dbReference>
<dbReference type="PIRSF" id="PIRSF006241">
    <property type="entry name" value="HyI"/>
    <property type="match status" value="1"/>
</dbReference>
<evidence type="ECO:0000313" key="6">
    <source>
        <dbReference type="Proteomes" id="UP000698222"/>
    </source>
</evidence>
<organism evidence="5 6">
    <name type="scientific">Brachybacterium fresconis</name>
    <dbReference type="NCBI Taxonomy" id="173363"/>
    <lineage>
        <taxon>Bacteria</taxon>
        <taxon>Bacillati</taxon>
        <taxon>Actinomycetota</taxon>
        <taxon>Actinomycetes</taxon>
        <taxon>Micrococcales</taxon>
        <taxon>Dermabacteraceae</taxon>
        <taxon>Brachybacterium</taxon>
    </lineage>
</organism>
<dbReference type="SUPFAM" id="SSF51658">
    <property type="entry name" value="Xylose isomerase-like"/>
    <property type="match status" value="1"/>
</dbReference>
<dbReference type="Proteomes" id="UP000698222">
    <property type="component" value="Unassembled WGS sequence"/>
</dbReference>
<evidence type="ECO:0000256" key="2">
    <source>
        <dbReference type="ARBA" id="ARBA00023277"/>
    </source>
</evidence>
<dbReference type="PANTHER" id="PTHR43489">
    <property type="entry name" value="ISOMERASE"/>
    <property type="match status" value="1"/>
</dbReference>
<dbReference type="EMBL" id="JAGIOC010000001">
    <property type="protein sequence ID" value="MBP2409817.1"/>
    <property type="molecule type" value="Genomic_DNA"/>
</dbReference>
<proteinExistence type="inferred from homology"/>
<dbReference type="InterPro" id="IPR036237">
    <property type="entry name" value="Xyl_isomerase-like_sf"/>
</dbReference>
<comment type="similarity">
    <text evidence="3">Belongs to the hyi family.</text>
</comment>
<keyword evidence="1 3" id="KW-0413">Isomerase</keyword>
<gene>
    <name evidence="5" type="ORF">JOF44_002720</name>
</gene>
<dbReference type="Gene3D" id="3.20.20.150">
    <property type="entry name" value="Divalent-metal-dependent TIM barrel enzymes"/>
    <property type="match status" value="1"/>
</dbReference>
<evidence type="ECO:0000259" key="4">
    <source>
        <dbReference type="Pfam" id="PF01261"/>
    </source>
</evidence>
<feature type="domain" description="Xylose isomerase-like TIM barrel" evidence="4">
    <location>
        <begin position="47"/>
        <end position="244"/>
    </location>
</feature>
<accession>A0ABS4YLZ2</accession>
<reference evidence="5 6" key="1">
    <citation type="submission" date="2021-03" db="EMBL/GenBank/DDBJ databases">
        <title>Sequencing the genomes of 1000 actinobacteria strains.</title>
        <authorList>
            <person name="Klenk H.-P."/>
        </authorList>
    </citation>
    <scope>NUCLEOTIDE SEQUENCE [LARGE SCALE GENOMIC DNA]</scope>
    <source>
        <strain evidence="5 6">DSM 14564</strain>
    </source>
</reference>
<name>A0ABS4YLZ2_9MICO</name>
<dbReference type="EC" id="5.3.1.22" evidence="5"/>
<dbReference type="InterPro" id="IPR026040">
    <property type="entry name" value="HyI-like"/>
</dbReference>
<keyword evidence="6" id="KW-1185">Reference proteome</keyword>
<evidence type="ECO:0000256" key="3">
    <source>
        <dbReference type="PIRNR" id="PIRNR006241"/>
    </source>
</evidence>
<dbReference type="GO" id="GO:0008903">
    <property type="term" value="F:hydroxypyruvate isomerase activity"/>
    <property type="evidence" value="ECO:0007669"/>
    <property type="project" value="UniProtKB-EC"/>
</dbReference>
<keyword evidence="2" id="KW-0119">Carbohydrate metabolism</keyword>
<dbReference type="Pfam" id="PF01261">
    <property type="entry name" value="AP_endonuc_2"/>
    <property type="match status" value="1"/>
</dbReference>
<protein>
    <submittedName>
        <fullName evidence="5">Hydroxypyruvate isomerase</fullName>
        <ecNumber evidence="5">5.3.1.22</ecNumber>
    </submittedName>
</protein>
<evidence type="ECO:0000313" key="5">
    <source>
        <dbReference type="EMBL" id="MBP2409817.1"/>
    </source>
</evidence>
<sequence>MSSPFTLAVCADMQFTELPLVDRVRRIGEYGLAAEIWDWSRPEVDLEAIAATEVPIESMTGYLQGNLTEDDGIDDFLRTAEESAVASQILGAPRLNIHGTGLDPKCIPVRPVEIVTGEMWARAARTLGHLAEIAEKHDVVYQLENLNLLIDHPGTPFARPQDVLALVRTVGSERLRMNLDLYHAQIGDGNLIETCRECLPWVGEIQVADVPGRCEPGTGEISYRAIALALAEAGYTGTVALEASPATTPGAAVTTFVDTFSNL</sequence>